<organism evidence="10 11">
    <name type="scientific">Psychrosphaera ytuae</name>
    <dbReference type="NCBI Taxonomy" id="2820710"/>
    <lineage>
        <taxon>Bacteria</taxon>
        <taxon>Pseudomonadati</taxon>
        <taxon>Pseudomonadota</taxon>
        <taxon>Gammaproteobacteria</taxon>
        <taxon>Alteromonadales</taxon>
        <taxon>Pseudoalteromonadaceae</taxon>
        <taxon>Psychrosphaera</taxon>
    </lineage>
</organism>
<dbReference type="InterPro" id="IPR038297">
    <property type="entry name" value="CcmH/CycL/NrfF/Ccl2_sf"/>
</dbReference>
<dbReference type="Pfam" id="PF03918">
    <property type="entry name" value="CcmH"/>
    <property type="match status" value="1"/>
</dbReference>
<feature type="transmembrane region" description="Helical" evidence="7">
    <location>
        <begin position="128"/>
        <end position="145"/>
    </location>
</feature>
<keyword evidence="2 7" id="KW-0349">Heme</keyword>
<evidence type="ECO:0000256" key="1">
    <source>
        <dbReference type="ARBA" id="ARBA00010342"/>
    </source>
</evidence>
<evidence type="ECO:0000256" key="2">
    <source>
        <dbReference type="ARBA" id="ARBA00022617"/>
    </source>
</evidence>
<evidence type="ECO:0000259" key="9">
    <source>
        <dbReference type="Pfam" id="PF03918"/>
    </source>
</evidence>
<dbReference type="FunFam" id="1.10.8.640:FF:000001">
    <property type="entry name" value="Cytochrome c-type biogenesis protein"/>
    <property type="match status" value="1"/>
</dbReference>
<name>A0A975DEP2_9GAMM</name>
<dbReference type="KEGG" id="psym:J1N51_03770"/>
<evidence type="ECO:0000256" key="6">
    <source>
        <dbReference type="ARBA" id="ARBA00023004"/>
    </source>
</evidence>
<gene>
    <name evidence="10" type="ORF">J1N51_03770</name>
</gene>
<comment type="similarity">
    <text evidence="1 7">Belongs to the CcmH/CycL/Ccl2/NrfF family.</text>
</comment>
<feature type="chain" id="PRO_5038167723" description="Cytochrome c-type biogenesis protein" evidence="7">
    <location>
        <begin position="25"/>
        <end position="204"/>
    </location>
</feature>
<feature type="region of interest" description="Disordered" evidence="8">
    <location>
        <begin position="182"/>
        <end position="204"/>
    </location>
</feature>
<feature type="domain" description="CcmH/CycL/Ccl2/NrfF N-terminal" evidence="9">
    <location>
        <begin position="43"/>
        <end position="163"/>
    </location>
</feature>
<evidence type="ECO:0000313" key="11">
    <source>
        <dbReference type="Proteomes" id="UP000682739"/>
    </source>
</evidence>
<keyword evidence="5" id="KW-0201">Cytochrome c-type biogenesis</keyword>
<dbReference type="GO" id="GO:0017004">
    <property type="term" value="P:cytochrome complex assembly"/>
    <property type="evidence" value="ECO:0007669"/>
    <property type="project" value="UniProtKB-KW"/>
</dbReference>
<dbReference type="EMBL" id="CP072110">
    <property type="protein sequence ID" value="QTH65274.1"/>
    <property type="molecule type" value="Genomic_DNA"/>
</dbReference>
<evidence type="ECO:0000256" key="3">
    <source>
        <dbReference type="ARBA" id="ARBA00022723"/>
    </source>
</evidence>
<feature type="compositionally biased region" description="Low complexity" evidence="8">
    <location>
        <begin position="189"/>
        <end position="198"/>
    </location>
</feature>
<dbReference type="InterPro" id="IPR005616">
    <property type="entry name" value="CcmH/CycL/Ccl2/NrfF_N"/>
</dbReference>
<keyword evidence="7" id="KW-1133">Transmembrane helix</keyword>
<evidence type="ECO:0000256" key="8">
    <source>
        <dbReference type="SAM" id="MobiDB-lite"/>
    </source>
</evidence>
<protein>
    <recommendedName>
        <fullName evidence="7">Cytochrome c-type biogenesis protein</fullName>
    </recommendedName>
</protein>
<comment type="function">
    <text evidence="7">Possible subunit of a heme lyase.</text>
</comment>
<dbReference type="GO" id="GO:0005886">
    <property type="term" value="C:plasma membrane"/>
    <property type="evidence" value="ECO:0007669"/>
    <property type="project" value="TreeGrafter"/>
</dbReference>
<feature type="signal peptide" evidence="7">
    <location>
        <begin position="1"/>
        <end position="24"/>
    </location>
</feature>
<accession>A0A975DEP2</accession>
<dbReference type="Gene3D" id="1.10.8.640">
    <property type="entry name" value="Cytochrome C biogenesis protein"/>
    <property type="match status" value="1"/>
</dbReference>
<keyword evidence="11" id="KW-1185">Reference proteome</keyword>
<keyword evidence="3 7" id="KW-0479">Metal-binding</keyword>
<evidence type="ECO:0000256" key="4">
    <source>
        <dbReference type="ARBA" id="ARBA00022729"/>
    </source>
</evidence>
<reference evidence="10" key="1">
    <citation type="submission" date="2021-03" db="EMBL/GenBank/DDBJ databases">
        <title>Description of Psychrosphaera ytuae sp. nov. isolated from deep sea sediment of South China Sea.</title>
        <authorList>
            <person name="Zhang J."/>
            <person name="Xu X.-D."/>
        </authorList>
    </citation>
    <scope>NUCLEOTIDE SEQUENCE</scope>
    <source>
        <strain evidence="10">MTZ26</strain>
    </source>
</reference>
<dbReference type="InterPro" id="IPR051263">
    <property type="entry name" value="C-type_cytochrome_biogenesis"/>
</dbReference>
<keyword evidence="4 7" id="KW-0732">Signal</keyword>
<evidence type="ECO:0000256" key="5">
    <source>
        <dbReference type="ARBA" id="ARBA00022748"/>
    </source>
</evidence>
<evidence type="ECO:0000256" key="7">
    <source>
        <dbReference type="RuleBase" id="RU364112"/>
    </source>
</evidence>
<sequence length="204" mass="22570">MTIKSLSVGLLCLSSIAVSPSAFSQPTNEATEQLEAKQESKQESKDITPFKDDAQKSMYLELVTELRCPKCQNQNIADSNAVIAQDMRVKTKELLDEGYSKQDVIDYMVNRYGQFAHYQPPLTLATSILWFLPVAFILFCVVLLIQKSQKRIAKQSDADVANTANPAQAAIDEAELDKELNALLDDSSDSNQSNTTSKNKTEGN</sequence>
<dbReference type="PANTHER" id="PTHR47870:SF1">
    <property type="entry name" value="CYTOCHROME C-TYPE BIOGENESIS PROTEIN CCMH"/>
    <property type="match status" value="1"/>
</dbReference>
<evidence type="ECO:0000313" key="10">
    <source>
        <dbReference type="EMBL" id="QTH65274.1"/>
    </source>
</evidence>
<dbReference type="PANTHER" id="PTHR47870">
    <property type="entry name" value="CYTOCHROME C-TYPE BIOGENESIS PROTEIN CCMH"/>
    <property type="match status" value="1"/>
</dbReference>
<dbReference type="GO" id="GO:0046872">
    <property type="term" value="F:metal ion binding"/>
    <property type="evidence" value="ECO:0007669"/>
    <property type="project" value="UniProtKB-KW"/>
</dbReference>
<keyword evidence="7" id="KW-0812">Transmembrane</keyword>
<dbReference type="Proteomes" id="UP000682739">
    <property type="component" value="Chromosome"/>
</dbReference>
<proteinExistence type="inferred from homology"/>
<keyword evidence="7" id="KW-0472">Membrane</keyword>
<dbReference type="CDD" id="cd16378">
    <property type="entry name" value="CcmH_N"/>
    <property type="match status" value="1"/>
</dbReference>
<keyword evidence="6 7" id="KW-0408">Iron</keyword>
<dbReference type="AlphaFoldDB" id="A0A975DEP2"/>